<reference evidence="1 2" key="1">
    <citation type="submission" date="2016-10" db="EMBL/GenBank/DDBJ databases">
        <authorList>
            <person name="de Groot N.N."/>
        </authorList>
    </citation>
    <scope>NUCLEOTIDE SEQUENCE [LARGE SCALE GENOMIC DNA]</scope>
    <source>
        <strain evidence="1 2">DSM 19938</strain>
    </source>
</reference>
<protein>
    <submittedName>
        <fullName evidence="1">Uncharacterized protein</fullName>
    </submittedName>
</protein>
<name>A0A1H6Z9V3_9BACT</name>
<dbReference type="EMBL" id="FNXY01000008">
    <property type="protein sequence ID" value="SEJ46350.1"/>
    <property type="molecule type" value="Genomic_DNA"/>
</dbReference>
<evidence type="ECO:0000313" key="2">
    <source>
        <dbReference type="Proteomes" id="UP000199532"/>
    </source>
</evidence>
<accession>A0A1H6Z9V3</accession>
<proteinExistence type="predicted"/>
<organism evidence="1 2">
    <name type="scientific">Dyadobacter koreensis</name>
    <dbReference type="NCBI Taxonomy" id="408657"/>
    <lineage>
        <taxon>Bacteria</taxon>
        <taxon>Pseudomonadati</taxon>
        <taxon>Bacteroidota</taxon>
        <taxon>Cytophagia</taxon>
        <taxon>Cytophagales</taxon>
        <taxon>Spirosomataceae</taxon>
        <taxon>Dyadobacter</taxon>
    </lineage>
</organism>
<dbReference type="Proteomes" id="UP000199532">
    <property type="component" value="Unassembled WGS sequence"/>
</dbReference>
<evidence type="ECO:0000313" key="1">
    <source>
        <dbReference type="EMBL" id="SEJ46350.1"/>
    </source>
</evidence>
<keyword evidence="2" id="KW-1185">Reference proteome</keyword>
<dbReference type="STRING" id="408657.SAMN04487995_4795"/>
<sequence length="129" mass="15048">MKQRQNFNLQLPIFSWLFFLFLSSGISYYHNNLQFGKPVQIERVDQLNSNSRRKVVAFSVITQKSNLYQKLNSQYLLIKLLSDRLENSVQIILNRQTCLFQKLLQTTILHFRSLSQASNSSDDFPGSIS</sequence>
<gene>
    <name evidence="1" type="ORF">SAMN04487995_4795</name>
</gene>
<dbReference type="AlphaFoldDB" id="A0A1H6Z9V3"/>